<feature type="domain" description="Pyridoxine 5'-phosphate oxidase dimerisation C-terminal" evidence="13">
    <location>
        <begin position="174"/>
        <end position="215"/>
    </location>
</feature>
<comment type="catalytic activity">
    <reaction evidence="9">
        <text>pyridoxamine 5'-phosphate + O2 + H2O = pyridoxal 5'-phosphate + H2O2 + NH4(+)</text>
        <dbReference type="Rhea" id="RHEA:15817"/>
        <dbReference type="ChEBI" id="CHEBI:15377"/>
        <dbReference type="ChEBI" id="CHEBI:15379"/>
        <dbReference type="ChEBI" id="CHEBI:16240"/>
        <dbReference type="ChEBI" id="CHEBI:28938"/>
        <dbReference type="ChEBI" id="CHEBI:58451"/>
        <dbReference type="ChEBI" id="CHEBI:597326"/>
        <dbReference type="EC" id="1.4.3.5"/>
    </reaction>
</comment>
<evidence type="ECO:0000256" key="2">
    <source>
        <dbReference type="ARBA" id="ARBA00005037"/>
    </source>
</evidence>
<evidence type="ECO:0000256" key="3">
    <source>
        <dbReference type="ARBA" id="ARBA00007301"/>
    </source>
</evidence>
<dbReference type="InterPro" id="IPR011576">
    <property type="entry name" value="Pyridox_Oxase_N"/>
</dbReference>
<dbReference type="UniPathway" id="UPA01068">
    <property type="reaction ID" value="UER00304"/>
</dbReference>
<comment type="catalytic activity">
    <reaction evidence="9">
        <text>pyridoxine 5'-phosphate + O2 = pyridoxal 5'-phosphate + H2O2</text>
        <dbReference type="Rhea" id="RHEA:15149"/>
        <dbReference type="ChEBI" id="CHEBI:15379"/>
        <dbReference type="ChEBI" id="CHEBI:16240"/>
        <dbReference type="ChEBI" id="CHEBI:58589"/>
        <dbReference type="ChEBI" id="CHEBI:597326"/>
        <dbReference type="EC" id="1.4.3.5"/>
    </reaction>
</comment>
<dbReference type="Pfam" id="PF10590">
    <property type="entry name" value="PNP_phzG_C"/>
    <property type="match status" value="1"/>
</dbReference>
<evidence type="ECO:0000256" key="6">
    <source>
        <dbReference type="ARBA" id="ARBA00022643"/>
    </source>
</evidence>
<feature type="binding site" evidence="9 10">
    <location>
        <position position="67"/>
    </location>
    <ligand>
        <name>substrate</name>
    </ligand>
</feature>
<dbReference type="NCBIfam" id="TIGR00558">
    <property type="entry name" value="pdxH"/>
    <property type="match status" value="1"/>
</dbReference>
<keyword evidence="6 9" id="KW-0288">FMN</keyword>
<feature type="binding site" evidence="9 11">
    <location>
        <begin position="141"/>
        <end position="142"/>
    </location>
    <ligand>
        <name>FMN</name>
        <dbReference type="ChEBI" id="CHEBI:58210"/>
    </ligand>
</feature>
<evidence type="ECO:0000256" key="10">
    <source>
        <dbReference type="PIRSR" id="PIRSR000190-1"/>
    </source>
</evidence>
<comment type="function">
    <text evidence="9">Catalyzes the oxidation of either pyridoxine 5'-phosphate (PNP) or pyridoxamine 5'-phosphate (PMP) into pyridoxal 5'-phosphate (PLP).</text>
</comment>
<dbReference type="EMBL" id="CP015772">
    <property type="protein sequence ID" value="ANH79688.1"/>
    <property type="molecule type" value="Genomic_DNA"/>
</dbReference>
<dbReference type="GO" id="GO:0008615">
    <property type="term" value="P:pyridoxine biosynthetic process"/>
    <property type="evidence" value="ECO:0007669"/>
    <property type="project" value="UniProtKB-UniRule"/>
</dbReference>
<feature type="binding site" evidence="9 11">
    <location>
        <position position="84"/>
    </location>
    <ligand>
        <name>FMN</name>
        <dbReference type="ChEBI" id="CHEBI:58210"/>
    </ligand>
</feature>
<evidence type="ECO:0000256" key="11">
    <source>
        <dbReference type="PIRSR" id="PIRSR000190-2"/>
    </source>
</evidence>
<evidence type="ECO:0000259" key="12">
    <source>
        <dbReference type="Pfam" id="PF01243"/>
    </source>
</evidence>
<dbReference type="GO" id="GO:0010181">
    <property type="term" value="F:FMN binding"/>
    <property type="evidence" value="ECO:0007669"/>
    <property type="project" value="UniProtKB-UniRule"/>
</dbReference>
<dbReference type="EC" id="1.4.3.5" evidence="9"/>
<dbReference type="STRING" id="1176587.A8C56_00685"/>
<dbReference type="SUPFAM" id="SSF50475">
    <property type="entry name" value="FMN-binding split barrel"/>
    <property type="match status" value="1"/>
</dbReference>
<dbReference type="InterPro" id="IPR000659">
    <property type="entry name" value="Pyridox_Oxase"/>
</dbReference>
<dbReference type="Gene3D" id="2.30.110.10">
    <property type="entry name" value="Electron Transport, Fmn-binding Protein, Chain A"/>
    <property type="match status" value="1"/>
</dbReference>
<name>A0A1A9HWA3_9BACT</name>
<dbReference type="PIRSF" id="PIRSF000190">
    <property type="entry name" value="Pyd_amn-ph_oxd"/>
    <property type="match status" value="1"/>
</dbReference>
<feature type="binding site" evidence="9 10">
    <location>
        <position position="128"/>
    </location>
    <ligand>
        <name>substrate</name>
    </ligand>
</feature>
<dbReference type="RefSeq" id="WP_067750768.1">
    <property type="nucleotide sequence ID" value="NZ_CP015772.1"/>
</dbReference>
<evidence type="ECO:0000256" key="8">
    <source>
        <dbReference type="ARBA" id="ARBA00023096"/>
    </source>
</evidence>
<dbReference type="GO" id="GO:0004733">
    <property type="term" value="F:pyridoxamine phosphate oxidase activity"/>
    <property type="evidence" value="ECO:0007669"/>
    <property type="project" value="UniProtKB-UniRule"/>
</dbReference>
<feature type="binding site" evidence="9 11">
    <location>
        <begin position="62"/>
        <end position="67"/>
    </location>
    <ligand>
        <name>FMN</name>
        <dbReference type="ChEBI" id="CHEBI:58210"/>
    </ligand>
</feature>
<dbReference type="PROSITE" id="PS01064">
    <property type="entry name" value="PYRIDOX_OXIDASE"/>
    <property type="match status" value="1"/>
</dbReference>
<evidence type="ECO:0000256" key="7">
    <source>
        <dbReference type="ARBA" id="ARBA00023002"/>
    </source>
</evidence>
<evidence type="ECO:0000256" key="5">
    <source>
        <dbReference type="ARBA" id="ARBA00022630"/>
    </source>
</evidence>
<sequence length="215" mass="24562">MHQNIADIRINYYQKSLSETDVASEPIAQFNNWWQEALNSQLSEVNAMTLATANANGLPDARIVLLKGVTEKGFVFFTNYESAKGKELEQNPRACLVFFWKELERQVRVTGSVSKVPKKESENYFYSRPVGSQIGAVVSPQSSVIPDRTFLDARTLEFTKRAEAGEKIIKPEHWGGFLVSPVRIEFWQGRPNRLHDRLLYTLQDNGTWKIERLAP</sequence>
<dbReference type="InterPro" id="IPR019740">
    <property type="entry name" value="Pyridox_Oxase_CS"/>
</dbReference>
<dbReference type="AlphaFoldDB" id="A0A1A9HWA3"/>
<evidence type="ECO:0000256" key="9">
    <source>
        <dbReference type="HAMAP-Rule" id="MF_01629"/>
    </source>
</evidence>
<dbReference type="Proteomes" id="UP000077667">
    <property type="component" value="Chromosome"/>
</dbReference>
<keyword evidence="15" id="KW-1185">Reference proteome</keyword>
<dbReference type="InterPro" id="IPR019576">
    <property type="entry name" value="Pyridoxamine_oxidase_dimer_C"/>
</dbReference>
<feature type="binding site" evidence="9 10">
    <location>
        <position position="132"/>
    </location>
    <ligand>
        <name>substrate</name>
    </ligand>
</feature>
<comment type="similarity">
    <text evidence="3 9">Belongs to the pyridoxamine 5'-phosphate oxidase family.</text>
</comment>
<feature type="binding site" evidence="10">
    <location>
        <begin position="9"/>
        <end position="12"/>
    </location>
    <ligand>
        <name>substrate</name>
    </ligand>
</feature>
<dbReference type="InterPro" id="IPR012349">
    <property type="entry name" value="Split_barrel_FMN-bd"/>
</dbReference>
<protein>
    <recommendedName>
        <fullName evidence="9">Pyridoxine/pyridoxamine 5'-phosphate oxidase</fullName>
        <ecNumber evidence="9">1.4.3.5</ecNumber>
    </recommendedName>
    <alternativeName>
        <fullName evidence="9">PNP/PMP oxidase</fullName>
        <shortName evidence="9">PNPOx</shortName>
    </alternativeName>
    <alternativeName>
        <fullName evidence="9">Pyridoxal 5'-phosphate synthase</fullName>
    </alternativeName>
</protein>
<feature type="binding site" evidence="9 11">
    <location>
        <position position="197"/>
    </location>
    <ligand>
        <name>FMN</name>
        <dbReference type="ChEBI" id="CHEBI:58210"/>
    </ligand>
</feature>
<evidence type="ECO:0000256" key="1">
    <source>
        <dbReference type="ARBA" id="ARBA00004738"/>
    </source>
</evidence>
<dbReference type="PANTHER" id="PTHR10851:SF0">
    <property type="entry name" value="PYRIDOXINE-5'-PHOSPHATE OXIDASE"/>
    <property type="match status" value="1"/>
</dbReference>
<dbReference type="PANTHER" id="PTHR10851">
    <property type="entry name" value="PYRIDOXINE-5-PHOSPHATE OXIDASE"/>
    <property type="match status" value="1"/>
</dbReference>
<keyword evidence="8 9" id="KW-0664">Pyridoxine biosynthesis</keyword>
<comment type="pathway">
    <text evidence="2 9">Cofactor metabolism; pyridoxal 5'-phosphate salvage; pyridoxal 5'-phosphate from pyridoxine 5'-phosphate: step 1/1.</text>
</comment>
<dbReference type="HAMAP" id="MF_01629">
    <property type="entry name" value="PdxH"/>
    <property type="match status" value="1"/>
</dbReference>
<keyword evidence="7 9" id="KW-0560">Oxidoreductase</keyword>
<dbReference type="KEGG" id="nia:A8C56_00685"/>
<dbReference type="NCBIfam" id="NF004231">
    <property type="entry name" value="PRK05679.1"/>
    <property type="match status" value="1"/>
</dbReference>
<evidence type="ECO:0000259" key="13">
    <source>
        <dbReference type="Pfam" id="PF10590"/>
    </source>
</evidence>
<feature type="binding site" evidence="9 11">
    <location>
        <begin position="77"/>
        <end position="78"/>
    </location>
    <ligand>
        <name>FMN</name>
        <dbReference type="ChEBI" id="CHEBI:58210"/>
    </ligand>
</feature>
<reference evidence="14 15" key="1">
    <citation type="submission" date="2016-05" db="EMBL/GenBank/DDBJ databases">
        <title>Niabella ginsenosidivorans BS26 whole genome sequencing.</title>
        <authorList>
            <person name="Im W.T."/>
            <person name="Siddiqi M.Z."/>
        </authorList>
    </citation>
    <scope>NUCLEOTIDE SEQUENCE [LARGE SCALE GENOMIC DNA]</scope>
    <source>
        <strain evidence="14 15">BS26</strain>
    </source>
</reference>
<keyword evidence="5 9" id="KW-0285">Flavoprotein</keyword>
<evidence type="ECO:0000313" key="15">
    <source>
        <dbReference type="Proteomes" id="UP000077667"/>
    </source>
</evidence>
<comment type="pathway">
    <text evidence="1 9">Cofactor metabolism; pyridoxal 5'-phosphate salvage; pyridoxal 5'-phosphate from pyridoxamine 5'-phosphate: step 1/1.</text>
</comment>
<proteinExistence type="inferred from homology"/>
<comment type="caution">
    <text evidence="9">Lacks conserved residue(s) required for the propagation of feature annotation.</text>
</comment>
<accession>A0A1A9HWA3</accession>
<comment type="cofactor">
    <cofactor evidence="9 11">
        <name>FMN</name>
        <dbReference type="ChEBI" id="CHEBI:58210"/>
    </cofactor>
    <text evidence="9 11">Binds 1 FMN per subunit.</text>
</comment>
<evidence type="ECO:0000256" key="4">
    <source>
        <dbReference type="ARBA" id="ARBA00011738"/>
    </source>
</evidence>
<feature type="domain" description="Pyridoxamine 5'-phosphate oxidase N-terminal" evidence="12">
    <location>
        <begin position="36"/>
        <end position="155"/>
    </location>
</feature>
<organism evidence="14 15">
    <name type="scientific">Niabella ginsenosidivorans</name>
    <dbReference type="NCBI Taxonomy" id="1176587"/>
    <lineage>
        <taxon>Bacteria</taxon>
        <taxon>Pseudomonadati</taxon>
        <taxon>Bacteroidota</taxon>
        <taxon>Chitinophagia</taxon>
        <taxon>Chitinophagales</taxon>
        <taxon>Chitinophagaceae</taxon>
        <taxon>Niabella</taxon>
    </lineage>
</organism>
<feature type="binding site" evidence="9 11">
    <location>
        <position position="106"/>
    </location>
    <ligand>
        <name>FMN</name>
        <dbReference type="ChEBI" id="CHEBI:58210"/>
    </ligand>
</feature>
<dbReference type="Pfam" id="PF01243">
    <property type="entry name" value="PNPOx_N"/>
    <property type="match status" value="1"/>
</dbReference>
<dbReference type="OrthoDB" id="9780392at2"/>
<feature type="binding site" evidence="9 11">
    <location>
        <position position="187"/>
    </location>
    <ligand>
        <name>FMN</name>
        <dbReference type="ChEBI" id="CHEBI:58210"/>
    </ligand>
</feature>
<evidence type="ECO:0000313" key="14">
    <source>
        <dbReference type="EMBL" id="ANH79688.1"/>
    </source>
</evidence>
<dbReference type="FunFam" id="2.30.110.10:FF:000005">
    <property type="entry name" value="NAD(P)H-hydrate epimerase"/>
    <property type="match status" value="1"/>
</dbReference>
<feature type="binding site" evidence="9 10">
    <location>
        <begin position="193"/>
        <end position="195"/>
    </location>
    <ligand>
        <name>substrate</name>
    </ligand>
</feature>
<comment type="subunit">
    <text evidence="4 9">Homodimer.</text>
</comment>
<feature type="binding site" evidence="9 10">
    <location>
        <position position="124"/>
    </location>
    <ligand>
        <name>substrate</name>
    </ligand>
</feature>
<gene>
    <name evidence="9" type="primary">pdxH</name>
    <name evidence="14" type="ORF">A8C56_00685</name>
</gene>